<sequence>MVPSVPPTAKSELNVLDSTVDTRPKPTTSMPTGTSSAKNAVVPIATVPDQNALCMFGNLDAYSGLVFISSAVLSIALSVAITSPDDALYCFLFCHDQSSMEKFSSSQADGGASSTSSPIIPTAIVKATMPSIRPVALCLSSFLLPAGSLVTTALAAHIVRTGFIPCATLPFNSNASRSSMAGDISL</sequence>
<reference evidence="2" key="2">
    <citation type="submission" date="2015-03" db="EMBL/GenBank/DDBJ databases">
        <authorList>
            <person name="Chow C.-E.T."/>
            <person name="Winget D.M."/>
            <person name="White R.A.III."/>
            <person name="Hallam S.J."/>
            <person name="Suttle C.A."/>
        </authorList>
    </citation>
    <scope>NUCLEOTIDE SEQUENCE</scope>
    <source>
        <strain evidence="2">Anoxic3_5</strain>
    </source>
</reference>
<feature type="compositionally biased region" description="Polar residues" evidence="1">
    <location>
        <begin position="16"/>
        <end position="36"/>
    </location>
</feature>
<proteinExistence type="predicted"/>
<feature type="region of interest" description="Disordered" evidence="1">
    <location>
        <begin position="1"/>
        <end position="36"/>
    </location>
</feature>
<protein>
    <submittedName>
        <fullName evidence="2">Terminase</fullName>
    </submittedName>
</protein>
<name>A0A0F7L2V5_9VIRU</name>
<dbReference type="EMBL" id="KR029580">
    <property type="protein sequence ID" value="AKH46240.1"/>
    <property type="molecule type" value="Genomic_DNA"/>
</dbReference>
<reference evidence="2" key="1">
    <citation type="journal article" date="2015" name="Front. Microbiol.">
        <title>Combining genomic sequencing methods to explore viral diversity and reveal potential virus-host interactions.</title>
        <authorList>
            <person name="Chow C.E."/>
            <person name="Winget D.M."/>
            <person name="White R.A.III."/>
            <person name="Hallam S.J."/>
            <person name="Suttle C.A."/>
        </authorList>
    </citation>
    <scope>NUCLEOTIDE SEQUENCE</scope>
    <source>
        <strain evidence="2">Anoxic3_5</strain>
    </source>
</reference>
<evidence type="ECO:0000256" key="1">
    <source>
        <dbReference type="SAM" id="MobiDB-lite"/>
    </source>
</evidence>
<organism evidence="2">
    <name type="scientific">uncultured marine virus</name>
    <dbReference type="NCBI Taxonomy" id="186617"/>
    <lineage>
        <taxon>Viruses</taxon>
        <taxon>environmental samples</taxon>
    </lineage>
</organism>
<accession>A0A0F7L2V5</accession>
<evidence type="ECO:0000313" key="2">
    <source>
        <dbReference type="EMBL" id="AKH46240.1"/>
    </source>
</evidence>